<dbReference type="InterPro" id="IPR004567">
    <property type="entry name" value="Type_II_PanK"/>
</dbReference>
<dbReference type="EMBL" id="VDLU01000001">
    <property type="protein sequence ID" value="TNJ30714.1"/>
    <property type="molecule type" value="Genomic_DNA"/>
</dbReference>
<protein>
    <submittedName>
        <fullName evidence="4">Pantothenate kinase 4</fullName>
    </submittedName>
</protein>
<dbReference type="GO" id="GO:0015937">
    <property type="term" value="P:coenzyme A biosynthetic process"/>
    <property type="evidence" value="ECO:0007669"/>
    <property type="project" value="UniProtKB-KW"/>
</dbReference>
<evidence type="ECO:0000256" key="3">
    <source>
        <dbReference type="ARBA" id="ARBA00022993"/>
    </source>
</evidence>
<keyword evidence="3" id="KW-0173">Coenzyme A biosynthesis</keyword>
<evidence type="ECO:0000313" key="4">
    <source>
        <dbReference type="EMBL" id="TNJ30714.1"/>
    </source>
</evidence>
<proteinExistence type="predicted"/>
<reference evidence="4 5" key="1">
    <citation type="submission" date="2019-05" db="EMBL/GenBank/DDBJ databases">
        <title>The compact genome of Giardia muris reveals important steps in the evolution of intestinal protozoan parasites.</title>
        <authorList>
            <person name="Xu F."/>
            <person name="Jimenez-Gonzalez A."/>
            <person name="Einarsson E."/>
            <person name="Astvaldsson A."/>
            <person name="Peirasmaki D."/>
            <person name="Eckmann L."/>
            <person name="Andersson J.O."/>
            <person name="Svard S.G."/>
            <person name="Jerlstrom-Hultqvist J."/>
        </authorList>
    </citation>
    <scope>NUCLEOTIDE SEQUENCE [LARGE SCALE GENOMIC DNA]</scope>
    <source>
        <strain evidence="4 5">Roberts-Thomson</strain>
    </source>
</reference>
<dbReference type="PANTHER" id="PTHR12280:SF20">
    <property type="entry name" value="4'-PHOSPHOPANTETHEINE PHOSPHATASE"/>
    <property type="match status" value="1"/>
</dbReference>
<dbReference type="Proteomes" id="UP000315496">
    <property type="component" value="Chromosome 1"/>
</dbReference>
<comment type="caution">
    <text evidence="4">The sequence shown here is derived from an EMBL/GenBank/DDBJ whole genome shotgun (WGS) entry which is preliminary data.</text>
</comment>
<keyword evidence="1" id="KW-0547">Nucleotide-binding</keyword>
<evidence type="ECO:0000256" key="2">
    <source>
        <dbReference type="ARBA" id="ARBA00022840"/>
    </source>
</evidence>
<dbReference type="GO" id="GO:0004594">
    <property type="term" value="F:pantothenate kinase activity"/>
    <property type="evidence" value="ECO:0007669"/>
    <property type="project" value="TreeGrafter"/>
</dbReference>
<name>A0A4Z1SYE0_GIAMU</name>
<evidence type="ECO:0000256" key="1">
    <source>
        <dbReference type="ARBA" id="ARBA00022741"/>
    </source>
</evidence>
<dbReference type="CDD" id="cd24086">
    <property type="entry name" value="ASKHA_NBD_PanK-II_euk"/>
    <property type="match status" value="1"/>
</dbReference>
<keyword evidence="4" id="KW-0808">Transferase</keyword>
<dbReference type="GO" id="GO:0005634">
    <property type="term" value="C:nucleus"/>
    <property type="evidence" value="ECO:0007669"/>
    <property type="project" value="TreeGrafter"/>
</dbReference>
<dbReference type="Gene3D" id="3.30.420.510">
    <property type="match status" value="1"/>
</dbReference>
<dbReference type="SUPFAM" id="SSF53067">
    <property type="entry name" value="Actin-like ATPase domain"/>
    <property type="match status" value="2"/>
</dbReference>
<dbReference type="PANTHER" id="PTHR12280">
    <property type="entry name" value="PANTOTHENATE KINASE"/>
    <property type="match status" value="1"/>
</dbReference>
<organism evidence="4 5">
    <name type="scientific">Giardia muris</name>
    <dbReference type="NCBI Taxonomy" id="5742"/>
    <lineage>
        <taxon>Eukaryota</taxon>
        <taxon>Metamonada</taxon>
        <taxon>Diplomonadida</taxon>
        <taxon>Hexamitidae</taxon>
        <taxon>Giardiinae</taxon>
        <taxon>Giardia</taxon>
    </lineage>
</organism>
<gene>
    <name evidence="4" type="ORF">GMRT_15362</name>
</gene>
<dbReference type="Pfam" id="PF03630">
    <property type="entry name" value="Fumble"/>
    <property type="match status" value="1"/>
</dbReference>
<dbReference type="OrthoDB" id="498611at2759"/>
<keyword evidence="4" id="KW-0418">Kinase</keyword>
<keyword evidence="2" id="KW-0067">ATP-binding</keyword>
<accession>A0A4Z1SYE0</accession>
<evidence type="ECO:0000313" key="5">
    <source>
        <dbReference type="Proteomes" id="UP000315496"/>
    </source>
</evidence>
<dbReference type="GO" id="GO:0005524">
    <property type="term" value="F:ATP binding"/>
    <property type="evidence" value="ECO:0007669"/>
    <property type="project" value="UniProtKB-KW"/>
</dbReference>
<keyword evidence="5" id="KW-1185">Reference proteome</keyword>
<dbReference type="VEuPathDB" id="GiardiaDB:GMRT_15362"/>
<dbReference type="GO" id="GO:0005829">
    <property type="term" value="C:cytosol"/>
    <property type="evidence" value="ECO:0007669"/>
    <property type="project" value="TreeGrafter"/>
</dbReference>
<dbReference type="AlphaFoldDB" id="A0A4Z1SYE0"/>
<sequence>MANGPVIALDLGGSLAKMALYVPGDMNTRPAAVLVKAFQDYFVASLSFYSHIIEGYIFLFTAPISETIDVVLSFISDHHLPRSRCIPVLCCTGGGAHKFSRRLATRTRYDNVVTPHEIDMVVQGLSFMARHGFKQQLSTVSLTSDKEVILSPFSGVLPDLILAQIGTGISFVHVSHGVGKRVDGLALGGGTFMGLARIIAGRKLGFHEAMELAAVGVPANADILIGDICSFNSDYLGLNMTKLAAALGKCQGERDDAHIADAIASLLQILCFNIAHIAALNARLAHCEHVLFAGSFIGGYQLTQRYLSEALEWYFPSAIPMFVRHDGFLGVIGALSCDPNFADAFQSSMGDINFTDDKEMQEATEFVTWK</sequence>
<dbReference type="InterPro" id="IPR043129">
    <property type="entry name" value="ATPase_NBD"/>
</dbReference>
<dbReference type="Gene3D" id="3.30.420.40">
    <property type="match status" value="1"/>
</dbReference>